<dbReference type="EMBL" id="KV417487">
    <property type="protein sequence ID" value="KZP32110.1"/>
    <property type="molecule type" value="Genomic_DNA"/>
</dbReference>
<sequence>MEIKHTSVSRVWDIFVLRRSASTIVQYAHSVGANAHIPRAIPAVRRREESIAYIFKMLAEQRRIREGRVSVPPSGSGEASVLSELQPAADGPQPQLRSPQAGAAQMQHEKDGPSPNSTSYGPCTPLWSRPCAQPRRRPLARLPSLHCEASRHRAPVSHAPVPFVKRVQTGVQGIFTRGEKRSKRSMRGGHLVPESSPASELYVPSQPPSRPPMQPQSSTSHPHPGSP</sequence>
<name>A0A166UWN3_9AGAM</name>
<evidence type="ECO:0000313" key="3">
    <source>
        <dbReference type="Proteomes" id="UP000076532"/>
    </source>
</evidence>
<dbReference type="Proteomes" id="UP000076532">
    <property type="component" value="Unassembled WGS sequence"/>
</dbReference>
<feature type="compositionally biased region" description="Pro residues" evidence="1">
    <location>
        <begin position="205"/>
        <end position="214"/>
    </location>
</feature>
<protein>
    <submittedName>
        <fullName evidence="2">Uncharacterized protein</fullName>
    </submittedName>
</protein>
<accession>A0A166UWN3</accession>
<evidence type="ECO:0000313" key="2">
    <source>
        <dbReference type="EMBL" id="KZP32110.1"/>
    </source>
</evidence>
<proteinExistence type="predicted"/>
<organism evidence="2 3">
    <name type="scientific">Athelia psychrophila</name>
    <dbReference type="NCBI Taxonomy" id="1759441"/>
    <lineage>
        <taxon>Eukaryota</taxon>
        <taxon>Fungi</taxon>
        <taxon>Dikarya</taxon>
        <taxon>Basidiomycota</taxon>
        <taxon>Agaricomycotina</taxon>
        <taxon>Agaricomycetes</taxon>
        <taxon>Agaricomycetidae</taxon>
        <taxon>Atheliales</taxon>
        <taxon>Atheliaceae</taxon>
        <taxon>Athelia</taxon>
    </lineage>
</organism>
<gene>
    <name evidence="2" type="ORF">FIBSPDRAFT_552134</name>
</gene>
<feature type="region of interest" description="Disordered" evidence="1">
    <location>
        <begin position="174"/>
        <end position="227"/>
    </location>
</feature>
<evidence type="ECO:0000256" key="1">
    <source>
        <dbReference type="SAM" id="MobiDB-lite"/>
    </source>
</evidence>
<reference evidence="2 3" key="1">
    <citation type="journal article" date="2016" name="Mol. Biol. Evol.">
        <title>Comparative Genomics of Early-Diverging Mushroom-Forming Fungi Provides Insights into the Origins of Lignocellulose Decay Capabilities.</title>
        <authorList>
            <person name="Nagy L.G."/>
            <person name="Riley R."/>
            <person name="Tritt A."/>
            <person name="Adam C."/>
            <person name="Daum C."/>
            <person name="Floudas D."/>
            <person name="Sun H."/>
            <person name="Yadav J.S."/>
            <person name="Pangilinan J."/>
            <person name="Larsson K.H."/>
            <person name="Matsuura K."/>
            <person name="Barry K."/>
            <person name="Labutti K."/>
            <person name="Kuo R."/>
            <person name="Ohm R.A."/>
            <person name="Bhattacharya S.S."/>
            <person name="Shirouzu T."/>
            <person name="Yoshinaga Y."/>
            <person name="Martin F.M."/>
            <person name="Grigoriev I.V."/>
            <person name="Hibbett D.S."/>
        </authorList>
    </citation>
    <scope>NUCLEOTIDE SEQUENCE [LARGE SCALE GENOMIC DNA]</scope>
    <source>
        <strain evidence="2 3">CBS 109695</strain>
    </source>
</reference>
<keyword evidence="3" id="KW-1185">Reference proteome</keyword>
<feature type="region of interest" description="Disordered" evidence="1">
    <location>
        <begin position="68"/>
        <end position="121"/>
    </location>
</feature>
<dbReference type="AlphaFoldDB" id="A0A166UWN3"/>